<gene>
    <name evidence="2" type="ORF">IV203_003926</name>
</gene>
<evidence type="ECO:0000313" key="3">
    <source>
        <dbReference type="Proteomes" id="UP000693970"/>
    </source>
</evidence>
<feature type="compositionally biased region" description="Low complexity" evidence="1">
    <location>
        <begin position="149"/>
        <end position="158"/>
    </location>
</feature>
<feature type="compositionally biased region" description="Basic residues" evidence="1">
    <location>
        <begin position="168"/>
        <end position="187"/>
    </location>
</feature>
<dbReference type="OrthoDB" id="48568at2759"/>
<proteinExistence type="predicted"/>
<reference evidence="2" key="2">
    <citation type="submission" date="2021-04" db="EMBL/GenBank/DDBJ databases">
        <authorList>
            <person name="Podell S."/>
        </authorList>
    </citation>
    <scope>NUCLEOTIDE SEQUENCE</scope>
    <source>
        <strain evidence="2">Hildebrandi</strain>
    </source>
</reference>
<dbReference type="Pfam" id="PF08524">
    <property type="entry name" value="rRNA_processing"/>
    <property type="match status" value="1"/>
</dbReference>
<feature type="region of interest" description="Disordered" evidence="1">
    <location>
        <begin position="1"/>
        <end position="49"/>
    </location>
</feature>
<evidence type="ECO:0000256" key="1">
    <source>
        <dbReference type="SAM" id="MobiDB-lite"/>
    </source>
</evidence>
<evidence type="ECO:0000313" key="2">
    <source>
        <dbReference type="EMBL" id="KAG7354570.1"/>
    </source>
</evidence>
<sequence>MSSKSAPKSVAREKQHRRPYQEHDRSKDSSNRPFSSRRNLSLETFAQRKGQVRALEEFKKRKVHKRLETAKALRKYQKVMKQEGQEAGKGASRKRLPTDTRQGEESVMENPKIALDSNETGDGEVADNQPKKRRKTNPLEKAVSKAEQAKQQAALLAQQREEQEKERQKKLRQRKRQSKLLQKRTKRGQPIMKHMVDNLLHKLEKQREREQEQEQEE</sequence>
<feature type="compositionally biased region" description="Polar residues" evidence="1">
    <location>
        <begin position="31"/>
        <end position="44"/>
    </location>
</feature>
<dbReference type="AlphaFoldDB" id="A0A9K3L4F7"/>
<feature type="compositionally biased region" description="Basic and acidic residues" evidence="1">
    <location>
        <begin position="19"/>
        <end position="30"/>
    </location>
</feature>
<name>A0A9K3L4F7_9STRA</name>
<comment type="caution">
    <text evidence="2">The sequence shown here is derived from an EMBL/GenBank/DDBJ whole genome shotgun (WGS) entry which is preliminary data.</text>
</comment>
<organism evidence="2 3">
    <name type="scientific">Nitzschia inconspicua</name>
    <dbReference type="NCBI Taxonomy" id="303405"/>
    <lineage>
        <taxon>Eukaryota</taxon>
        <taxon>Sar</taxon>
        <taxon>Stramenopiles</taxon>
        <taxon>Ochrophyta</taxon>
        <taxon>Bacillariophyta</taxon>
        <taxon>Bacillariophyceae</taxon>
        <taxon>Bacillariophycidae</taxon>
        <taxon>Bacillariales</taxon>
        <taxon>Bacillariaceae</taxon>
        <taxon>Nitzschia</taxon>
    </lineage>
</organism>
<feature type="region of interest" description="Disordered" evidence="1">
    <location>
        <begin position="74"/>
        <end position="217"/>
    </location>
</feature>
<reference evidence="2" key="1">
    <citation type="journal article" date="2021" name="Sci. Rep.">
        <title>Diploid genomic architecture of Nitzschia inconspicua, an elite biomass production diatom.</title>
        <authorList>
            <person name="Oliver A."/>
            <person name="Podell S."/>
            <person name="Pinowska A."/>
            <person name="Traller J.C."/>
            <person name="Smith S.R."/>
            <person name="McClure R."/>
            <person name="Beliaev A."/>
            <person name="Bohutskyi P."/>
            <person name="Hill E.A."/>
            <person name="Rabines A."/>
            <person name="Zheng H."/>
            <person name="Allen L.Z."/>
            <person name="Kuo A."/>
            <person name="Grigoriev I.V."/>
            <person name="Allen A.E."/>
            <person name="Hazlebeck D."/>
            <person name="Allen E.E."/>
        </authorList>
    </citation>
    <scope>NUCLEOTIDE SEQUENCE</scope>
    <source>
        <strain evidence="2">Hildebrandi</strain>
    </source>
</reference>
<feature type="compositionally biased region" description="Basic and acidic residues" evidence="1">
    <location>
        <begin position="194"/>
        <end position="217"/>
    </location>
</feature>
<dbReference type="InterPro" id="IPR013730">
    <property type="entry name" value="Fyv7/TAP26"/>
</dbReference>
<accession>A0A9K3L4F7</accession>
<dbReference type="Proteomes" id="UP000693970">
    <property type="component" value="Unassembled WGS sequence"/>
</dbReference>
<protein>
    <submittedName>
        <fullName evidence="2">rRNA processing protein</fullName>
    </submittedName>
</protein>
<dbReference type="EMBL" id="JAGRRH010000016">
    <property type="protein sequence ID" value="KAG7354570.1"/>
    <property type="molecule type" value="Genomic_DNA"/>
</dbReference>
<keyword evidence="3" id="KW-1185">Reference proteome</keyword>